<reference evidence="1 2" key="1">
    <citation type="journal article" date="2019" name="Nat. Ecol. Evol.">
        <title>Megaphylogeny resolves global patterns of mushroom evolution.</title>
        <authorList>
            <person name="Varga T."/>
            <person name="Krizsan K."/>
            <person name="Foldi C."/>
            <person name="Dima B."/>
            <person name="Sanchez-Garcia M."/>
            <person name="Sanchez-Ramirez S."/>
            <person name="Szollosi G.J."/>
            <person name="Szarkandi J.G."/>
            <person name="Papp V."/>
            <person name="Albert L."/>
            <person name="Andreopoulos W."/>
            <person name="Angelini C."/>
            <person name="Antonin V."/>
            <person name="Barry K.W."/>
            <person name="Bougher N.L."/>
            <person name="Buchanan P."/>
            <person name="Buyck B."/>
            <person name="Bense V."/>
            <person name="Catcheside P."/>
            <person name="Chovatia M."/>
            <person name="Cooper J."/>
            <person name="Damon W."/>
            <person name="Desjardin D."/>
            <person name="Finy P."/>
            <person name="Geml J."/>
            <person name="Haridas S."/>
            <person name="Hughes K."/>
            <person name="Justo A."/>
            <person name="Karasinski D."/>
            <person name="Kautmanova I."/>
            <person name="Kiss B."/>
            <person name="Kocsube S."/>
            <person name="Kotiranta H."/>
            <person name="LaButti K.M."/>
            <person name="Lechner B.E."/>
            <person name="Liimatainen K."/>
            <person name="Lipzen A."/>
            <person name="Lukacs Z."/>
            <person name="Mihaltcheva S."/>
            <person name="Morgado L.N."/>
            <person name="Niskanen T."/>
            <person name="Noordeloos M.E."/>
            <person name="Ohm R.A."/>
            <person name="Ortiz-Santana B."/>
            <person name="Ovrebo C."/>
            <person name="Racz N."/>
            <person name="Riley R."/>
            <person name="Savchenko A."/>
            <person name="Shiryaev A."/>
            <person name="Soop K."/>
            <person name="Spirin V."/>
            <person name="Szebenyi C."/>
            <person name="Tomsovsky M."/>
            <person name="Tulloss R.E."/>
            <person name="Uehling J."/>
            <person name="Grigoriev I.V."/>
            <person name="Vagvolgyi C."/>
            <person name="Papp T."/>
            <person name="Martin F.M."/>
            <person name="Miettinen O."/>
            <person name="Hibbett D.S."/>
            <person name="Nagy L.G."/>
        </authorList>
    </citation>
    <scope>NUCLEOTIDE SEQUENCE [LARGE SCALE GENOMIC DNA]</scope>
    <source>
        <strain evidence="1 2">FP101781</strain>
    </source>
</reference>
<name>A0A4Y7TEH2_COPMI</name>
<dbReference type="OrthoDB" id="3543113at2759"/>
<accession>A0A4Y7TEH2</accession>
<evidence type="ECO:0000313" key="2">
    <source>
        <dbReference type="Proteomes" id="UP000298030"/>
    </source>
</evidence>
<dbReference type="AlphaFoldDB" id="A0A4Y7TEH2"/>
<dbReference type="Proteomes" id="UP000298030">
    <property type="component" value="Unassembled WGS sequence"/>
</dbReference>
<evidence type="ECO:0008006" key="3">
    <source>
        <dbReference type="Google" id="ProtNLM"/>
    </source>
</evidence>
<dbReference type="EMBL" id="QPFP01000015">
    <property type="protein sequence ID" value="TEB32540.1"/>
    <property type="molecule type" value="Genomic_DNA"/>
</dbReference>
<organism evidence="1 2">
    <name type="scientific">Coprinellus micaceus</name>
    <name type="common">Glistening ink-cap mushroom</name>
    <name type="synonym">Coprinus micaceus</name>
    <dbReference type="NCBI Taxonomy" id="71717"/>
    <lineage>
        <taxon>Eukaryota</taxon>
        <taxon>Fungi</taxon>
        <taxon>Dikarya</taxon>
        <taxon>Basidiomycota</taxon>
        <taxon>Agaricomycotina</taxon>
        <taxon>Agaricomycetes</taxon>
        <taxon>Agaricomycetidae</taxon>
        <taxon>Agaricales</taxon>
        <taxon>Agaricineae</taxon>
        <taxon>Psathyrellaceae</taxon>
        <taxon>Coprinellus</taxon>
    </lineage>
</organism>
<dbReference type="SUPFAM" id="SSF52047">
    <property type="entry name" value="RNI-like"/>
    <property type="match status" value="1"/>
</dbReference>
<proteinExistence type="predicted"/>
<protein>
    <recommendedName>
        <fullName evidence="3">F-box domain-containing protein</fullName>
    </recommendedName>
</protein>
<keyword evidence="2" id="KW-1185">Reference proteome</keyword>
<evidence type="ECO:0000313" key="1">
    <source>
        <dbReference type="EMBL" id="TEB32540.1"/>
    </source>
</evidence>
<dbReference type="InterPro" id="IPR032675">
    <property type="entry name" value="LRR_dom_sf"/>
</dbReference>
<gene>
    <name evidence="1" type="ORF">FA13DRAFT_259892</name>
</gene>
<comment type="caution">
    <text evidence="1">The sequence shown here is derived from an EMBL/GenBank/DDBJ whole genome shotgun (WGS) entry which is preliminary data.</text>
</comment>
<dbReference type="Gene3D" id="3.80.10.10">
    <property type="entry name" value="Ribonuclease Inhibitor"/>
    <property type="match status" value="1"/>
</dbReference>
<sequence length="361" mass="40693">MSSHMGLFLGQGITSMQLDLRATDSPVHRIASRMALHRLGPTITKLDIRGLELLKYPARRLPWYRLQHLSIVRVTVETIPLLATLPRLETLFLEKMEGIVYDDAESNLNFTREALPAGCYFPNLKHLEGESCRFGDIGYILRYIPATTPLETIRWKQLSTTHRADVEGFVQLVARHCNPTSLTSVKLKGFDLSIFGGPDDWDNTEPARLDLNLLSAFQNLERVDLSCPPGLTIEPEFLAAIPHSWPKLKTLVLCPSIVNPSPPLLIDHTHVTQLVRQLSHLQVLGLRFDATKITAEEREQTEFETPSPKLHTLRLGNSPIESRARVTAFLKANFPALEVLERELAPTGSGWQTVRVDLMKY</sequence>